<keyword evidence="3 12" id="KW-0132">Cell division</keyword>
<dbReference type="EMBL" id="CP002355">
    <property type="protein sequence ID" value="ADR33028.1"/>
    <property type="molecule type" value="Genomic_DNA"/>
</dbReference>
<dbReference type="Pfam" id="PF10555">
    <property type="entry name" value="MraY_sig1"/>
    <property type="match status" value="1"/>
</dbReference>
<feature type="transmembrane region" description="Helical" evidence="12">
    <location>
        <begin position="67"/>
        <end position="85"/>
    </location>
</feature>
<dbReference type="GO" id="GO:0051301">
    <property type="term" value="P:cell division"/>
    <property type="evidence" value="ECO:0007669"/>
    <property type="project" value="UniProtKB-KW"/>
</dbReference>
<dbReference type="PANTHER" id="PTHR22926">
    <property type="entry name" value="PHOSPHO-N-ACETYLMURAMOYL-PENTAPEPTIDE-TRANSFERASE"/>
    <property type="match status" value="1"/>
</dbReference>
<evidence type="ECO:0000256" key="12">
    <source>
        <dbReference type="HAMAP-Rule" id="MF_00038"/>
    </source>
</evidence>
<keyword evidence="7 12" id="KW-0573">Peptidoglycan synthesis</keyword>
<comment type="pathway">
    <text evidence="12">Cell wall biogenesis; peptidoglycan biosynthesis.</text>
</comment>
<feature type="transmembrane region" description="Helical" evidence="12">
    <location>
        <begin position="91"/>
        <end position="108"/>
    </location>
</feature>
<dbReference type="InterPro" id="IPR000715">
    <property type="entry name" value="Glycosyl_transferase_4"/>
</dbReference>
<evidence type="ECO:0000256" key="7">
    <source>
        <dbReference type="ARBA" id="ARBA00022984"/>
    </source>
</evidence>
<feature type="transmembrane region" description="Helical" evidence="12">
    <location>
        <begin position="129"/>
        <end position="147"/>
    </location>
</feature>
<dbReference type="OrthoDB" id="9805475at2"/>
<keyword evidence="12 14" id="KW-0479">Metal-binding</keyword>
<dbReference type="InterPro" id="IPR003524">
    <property type="entry name" value="PNAcMuramoyl-5peptid_Trfase"/>
</dbReference>
<evidence type="ECO:0000313" key="15">
    <source>
        <dbReference type="EMBL" id="ADR33028.1"/>
    </source>
</evidence>
<keyword evidence="6 12" id="KW-0133">Cell shape</keyword>
<feature type="transmembrane region" description="Helical" evidence="12">
    <location>
        <begin position="330"/>
        <end position="349"/>
    </location>
</feature>
<keyword evidence="11 12" id="KW-0961">Cell wall biogenesis/degradation</keyword>
<dbReference type="GO" id="GO:0008360">
    <property type="term" value="P:regulation of cell shape"/>
    <property type="evidence" value="ECO:0007669"/>
    <property type="project" value="UniProtKB-KW"/>
</dbReference>
<dbReference type="Proteomes" id="UP000008721">
    <property type="component" value="Chromosome"/>
</dbReference>
<keyword evidence="10 12" id="KW-0131">Cell cycle</keyword>
<dbReference type="GO" id="GO:0051992">
    <property type="term" value="F:UDP-N-acetylmuramoyl-L-alanyl-D-glutamyl-meso-2,6-diaminopimelyl-D-alanyl-D-alanine:undecaprenyl-phosphate transferase activity"/>
    <property type="evidence" value="ECO:0007669"/>
    <property type="project" value="RHEA"/>
</dbReference>
<gene>
    <name evidence="12" type="primary">mraY</name>
    <name evidence="15" type="ordered locus">Sulku_0361</name>
</gene>
<dbReference type="AlphaFoldDB" id="E4TZ29"/>
<feature type="transmembrane region" description="Helical" evidence="12">
    <location>
        <begin position="167"/>
        <end position="187"/>
    </location>
</feature>
<evidence type="ECO:0000256" key="8">
    <source>
        <dbReference type="ARBA" id="ARBA00022989"/>
    </source>
</evidence>
<dbReference type="Pfam" id="PF00953">
    <property type="entry name" value="Glycos_transf_4"/>
    <property type="match status" value="1"/>
</dbReference>
<dbReference type="PANTHER" id="PTHR22926:SF5">
    <property type="entry name" value="PHOSPHO-N-ACETYLMURAMOYL-PENTAPEPTIDE-TRANSFERASE HOMOLOG"/>
    <property type="match status" value="1"/>
</dbReference>
<keyword evidence="5 12" id="KW-0812">Transmembrane</keyword>
<dbReference type="HOGENOM" id="CLU_023982_0_0_7"/>
<evidence type="ECO:0000256" key="9">
    <source>
        <dbReference type="ARBA" id="ARBA00023136"/>
    </source>
</evidence>
<dbReference type="EC" id="2.7.8.13" evidence="12 13"/>
<dbReference type="NCBIfam" id="TIGR00445">
    <property type="entry name" value="mraY"/>
    <property type="match status" value="1"/>
</dbReference>
<keyword evidence="4 12" id="KW-0808">Transferase</keyword>
<organism evidence="15 16">
    <name type="scientific">Sulfuricurvum kujiense (strain ATCC BAA-921 / DSM 16994 / JCM 11577 / YK-1)</name>
    <dbReference type="NCBI Taxonomy" id="709032"/>
    <lineage>
        <taxon>Bacteria</taxon>
        <taxon>Pseudomonadati</taxon>
        <taxon>Campylobacterota</taxon>
        <taxon>Epsilonproteobacteria</taxon>
        <taxon>Campylobacterales</taxon>
        <taxon>Sulfurimonadaceae</taxon>
        <taxon>Sulfuricurvum</taxon>
    </lineage>
</organism>
<dbReference type="GO" id="GO:0008963">
    <property type="term" value="F:phospho-N-acetylmuramoyl-pentapeptide-transferase activity"/>
    <property type="evidence" value="ECO:0007669"/>
    <property type="project" value="UniProtKB-UniRule"/>
</dbReference>
<dbReference type="InterPro" id="IPR018480">
    <property type="entry name" value="PNAcMuramoyl-5peptid_Trfase_CS"/>
</dbReference>
<evidence type="ECO:0000256" key="11">
    <source>
        <dbReference type="ARBA" id="ARBA00023316"/>
    </source>
</evidence>
<comment type="subcellular location">
    <subcellularLocation>
        <location evidence="12">Cell membrane</location>
        <topology evidence="12">Multi-pass membrane protein</topology>
    </subcellularLocation>
    <subcellularLocation>
        <location evidence="1">Membrane</location>
        <topology evidence="1">Multi-pass membrane protein</topology>
    </subcellularLocation>
</comment>
<feature type="transmembrane region" description="Helical" evidence="12">
    <location>
        <begin position="13"/>
        <end position="36"/>
    </location>
</feature>
<dbReference type="HAMAP" id="MF_00038">
    <property type="entry name" value="MraY"/>
    <property type="match status" value="1"/>
</dbReference>
<feature type="transmembrane region" description="Helical" evidence="12">
    <location>
        <begin position="199"/>
        <end position="222"/>
    </location>
</feature>
<feature type="transmembrane region" description="Helical" evidence="12">
    <location>
        <begin position="255"/>
        <end position="274"/>
    </location>
</feature>
<dbReference type="RefSeq" id="WP_013459225.1">
    <property type="nucleotide sequence ID" value="NC_014762.1"/>
</dbReference>
<evidence type="ECO:0000256" key="4">
    <source>
        <dbReference type="ARBA" id="ARBA00022679"/>
    </source>
</evidence>
<keyword evidence="12" id="KW-1003">Cell membrane</keyword>
<name>E4TZ29_SULKY</name>
<keyword evidence="12 14" id="KW-0460">Magnesium</keyword>
<evidence type="ECO:0000256" key="10">
    <source>
        <dbReference type="ARBA" id="ARBA00023306"/>
    </source>
</evidence>
<evidence type="ECO:0000256" key="6">
    <source>
        <dbReference type="ARBA" id="ARBA00022960"/>
    </source>
</evidence>
<protein>
    <recommendedName>
        <fullName evidence="12 13">Phospho-N-acetylmuramoyl-pentapeptide-transferase</fullName>
        <ecNumber evidence="12 13">2.7.8.13</ecNumber>
    </recommendedName>
    <alternativeName>
        <fullName evidence="12">UDP-MurNAc-pentapeptide phosphotransferase</fullName>
    </alternativeName>
</protein>
<feature type="binding site" evidence="14">
    <location>
        <position position="185"/>
    </location>
    <ligand>
        <name>Mg(2+)</name>
        <dbReference type="ChEBI" id="CHEBI:18420"/>
    </ligand>
</feature>
<keyword evidence="16" id="KW-1185">Reference proteome</keyword>
<feature type="transmembrane region" description="Helical" evidence="12">
    <location>
        <begin position="228"/>
        <end position="248"/>
    </location>
</feature>
<comment type="function">
    <text evidence="12">Catalyzes the initial step of the lipid cycle reactions in the biosynthesis of the cell wall peptidoglycan: transfers peptidoglycan precursor phospho-MurNAc-pentapeptide from UDP-MurNAc-pentapeptide onto the lipid carrier undecaprenyl phosphate, yielding undecaprenyl-pyrophosphoryl-MurNAc-pentapeptide, known as lipid I.</text>
</comment>
<dbReference type="UniPathway" id="UPA00219"/>
<reference evidence="15 16" key="1">
    <citation type="journal article" date="2012" name="Stand. Genomic Sci.">
        <title>Complete genome sequence of the sulfur compounds oxidizing chemolithoautotroph Sulfuricurvum kujiense type strain (YK-1(T)).</title>
        <authorList>
            <person name="Han C."/>
            <person name="Kotsyurbenko O."/>
            <person name="Chertkov O."/>
            <person name="Held B."/>
            <person name="Lapidus A."/>
            <person name="Nolan M."/>
            <person name="Lucas S."/>
            <person name="Hammon N."/>
            <person name="Deshpande S."/>
            <person name="Cheng J.F."/>
            <person name="Tapia R."/>
            <person name="Goodwin L.A."/>
            <person name="Pitluck S."/>
            <person name="Liolios K."/>
            <person name="Pagani I."/>
            <person name="Ivanova N."/>
            <person name="Mavromatis K."/>
            <person name="Mikhailova N."/>
            <person name="Pati A."/>
            <person name="Chen A."/>
            <person name="Palaniappan K."/>
            <person name="Land M."/>
            <person name="Hauser L."/>
            <person name="Chang Y.J."/>
            <person name="Jeffries C.D."/>
            <person name="Brambilla E.M."/>
            <person name="Rohde M."/>
            <person name="Spring S."/>
            <person name="Sikorski J."/>
            <person name="Goker M."/>
            <person name="Woyke T."/>
            <person name="Bristow J."/>
            <person name="Eisen J.A."/>
            <person name="Markowitz V."/>
            <person name="Hugenholtz P."/>
            <person name="Kyrpides N.C."/>
            <person name="Klenk H.P."/>
            <person name="Detter J.C."/>
        </authorList>
    </citation>
    <scope>NUCLEOTIDE SEQUENCE [LARGE SCALE GENOMIC DNA]</scope>
    <source>
        <strain evidence="16">ATCC BAA-921 / DSM 16994 / JCM 11577 / YK-1</strain>
    </source>
</reference>
<sequence>MLYWFHKALGINLFQYITLRAGVAFFIGLLLTLFFMPRFIAWAQRSARVQPINEYVSAHQGKAKTPTMGGIVFVASTIIASLLTVNIMNPFVIGALLTLVFYAYIGFTDDWGKIRGGHNLAGLSARAKMALQLIFGLAIGVFLIHYAKLETGFYVPFIKSSLFDMGWGSIIFWVLVMIATSNAVNLTDGLDGLATVPSIFALLSLSIIVYIVGNAALAHYLLMPKIPAGEVVIIAMALIGSLLGFLWFNCHPAQVFMGDSGSLTIGAFIAYMAIIGKSEILLILIGLIFVIETVSVILQVGSYKLRKKRVFLMAPIHHHFEMKQWAENKIIVRFWIISLLSNIFALITLKIR</sequence>
<dbReference type="CDD" id="cd06852">
    <property type="entry name" value="GT_MraY"/>
    <property type="match status" value="1"/>
</dbReference>
<evidence type="ECO:0000256" key="1">
    <source>
        <dbReference type="ARBA" id="ARBA00004141"/>
    </source>
</evidence>
<evidence type="ECO:0000256" key="14">
    <source>
        <dbReference type="PIRSR" id="PIRSR600715-1"/>
    </source>
</evidence>
<dbReference type="GO" id="GO:0071555">
    <property type="term" value="P:cell wall organization"/>
    <property type="evidence" value="ECO:0007669"/>
    <property type="project" value="UniProtKB-KW"/>
</dbReference>
<comment type="similarity">
    <text evidence="2 12">Belongs to the glycosyltransferase 4 family. MraY subfamily.</text>
</comment>
<dbReference type="KEGG" id="sku:Sulku_0361"/>
<feature type="binding site" evidence="14">
    <location>
        <position position="259"/>
    </location>
    <ligand>
        <name>Mg(2+)</name>
        <dbReference type="ChEBI" id="CHEBI:18420"/>
    </ligand>
</feature>
<feature type="transmembrane region" description="Helical" evidence="12">
    <location>
        <begin position="280"/>
        <end position="303"/>
    </location>
</feature>
<keyword evidence="9 12" id="KW-0472">Membrane</keyword>
<dbReference type="GO" id="GO:0009252">
    <property type="term" value="P:peptidoglycan biosynthetic process"/>
    <property type="evidence" value="ECO:0007669"/>
    <property type="project" value="UniProtKB-UniRule"/>
</dbReference>
<accession>E4TZ29</accession>
<evidence type="ECO:0000256" key="3">
    <source>
        <dbReference type="ARBA" id="ARBA00022618"/>
    </source>
</evidence>
<evidence type="ECO:0000256" key="5">
    <source>
        <dbReference type="ARBA" id="ARBA00022692"/>
    </source>
</evidence>
<proteinExistence type="inferred from homology"/>
<evidence type="ECO:0000256" key="13">
    <source>
        <dbReference type="NCBIfam" id="TIGR00445"/>
    </source>
</evidence>
<keyword evidence="8 12" id="KW-1133">Transmembrane helix</keyword>
<evidence type="ECO:0000313" key="16">
    <source>
        <dbReference type="Proteomes" id="UP000008721"/>
    </source>
</evidence>
<comment type="catalytic activity">
    <reaction evidence="12">
        <text>UDP-N-acetyl-alpha-D-muramoyl-L-alanyl-gamma-D-glutamyl-meso-2,6-diaminopimeloyl-D-alanyl-D-alanine + di-trans,octa-cis-undecaprenyl phosphate = di-trans,octa-cis-undecaprenyl diphospho-N-acetyl-alpha-D-muramoyl-L-alanyl-D-glutamyl-meso-2,6-diaminopimeloyl-D-alanyl-D-alanine + UMP</text>
        <dbReference type="Rhea" id="RHEA:28386"/>
        <dbReference type="ChEBI" id="CHEBI:57865"/>
        <dbReference type="ChEBI" id="CHEBI:60392"/>
        <dbReference type="ChEBI" id="CHEBI:61386"/>
        <dbReference type="ChEBI" id="CHEBI:61387"/>
        <dbReference type="EC" id="2.7.8.13"/>
    </reaction>
</comment>
<dbReference type="STRING" id="709032.Sulku_0361"/>
<dbReference type="PROSITE" id="PS01347">
    <property type="entry name" value="MRAY_1"/>
    <property type="match status" value="1"/>
</dbReference>
<dbReference type="GO" id="GO:0005886">
    <property type="term" value="C:plasma membrane"/>
    <property type="evidence" value="ECO:0007669"/>
    <property type="project" value="UniProtKB-SubCell"/>
</dbReference>
<comment type="cofactor">
    <cofactor evidence="12 14">
        <name>Mg(2+)</name>
        <dbReference type="ChEBI" id="CHEBI:18420"/>
    </cofactor>
</comment>
<dbReference type="PROSITE" id="PS01348">
    <property type="entry name" value="MRAY_2"/>
    <property type="match status" value="1"/>
</dbReference>
<dbReference type="eggNOG" id="COG0472">
    <property type="taxonomic scope" value="Bacteria"/>
</dbReference>
<dbReference type="GO" id="GO:0046872">
    <property type="term" value="F:metal ion binding"/>
    <property type="evidence" value="ECO:0007669"/>
    <property type="project" value="UniProtKB-KW"/>
</dbReference>
<evidence type="ECO:0000256" key="2">
    <source>
        <dbReference type="ARBA" id="ARBA00005583"/>
    </source>
</evidence>